<proteinExistence type="predicted"/>
<dbReference type="PANTHER" id="PTHR10443:SF12">
    <property type="entry name" value="DIPEPTIDASE"/>
    <property type="match status" value="1"/>
</dbReference>
<dbReference type="GO" id="GO:0006508">
    <property type="term" value="P:proteolysis"/>
    <property type="evidence" value="ECO:0007669"/>
    <property type="project" value="InterPro"/>
</dbReference>
<dbReference type="CDD" id="cd01301">
    <property type="entry name" value="rDP_like"/>
    <property type="match status" value="1"/>
</dbReference>
<sequence length="349" mass="38703">MKIPFIDGHNDTLMNFENDVQPFFSGTKSGHIDWPRGVNAGFAAGFFAVFCPNPDTDPLPVAYKTDKGYEKPLPPCLKYEYACRYTNKVVARFLQLEKQSKGRFKIARTIQDLDQAIAGEHMAGILHIEGAEGIDEDLNMLHVLYEAGLRSVGPVWSRANIFAEGVPYRFPSTPDTGPGLTENGKKLVEECNHLGIMVDLSHLNEKGFWDVATISRDPLVATHSNAHKICPVTRNLTDKQIDAIGDSNGLIGVTYSINPNMVTADGGNNEGALLSEITKHIHYIADRIGIDHVSLGSDFDGTRVPKAMKDVSGVPKLIALLRKEGWSEEEVEKIAYKNWIRVLKETWKK</sequence>
<dbReference type="EMBL" id="CCDI010000001">
    <property type="protein sequence ID" value="CDQ21882.1"/>
    <property type="molecule type" value="Genomic_DNA"/>
</dbReference>
<reference evidence="2" key="1">
    <citation type="submission" date="2014-03" db="EMBL/GenBank/DDBJ databases">
        <authorList>
            <person name="Urmite Genomes U."/>
        </authorList>
    </citation>
    <scope>NUCLEOTIDE SEQUENCE [LARGE SCALE GENOMIC DNA]</scope>
    <source>
        <strain evidence="2">HD-03</strain>
    </source>
</reference>
<keyword evidence="2" id="KW-1185">Reference proteome</keyword>
<evidence type="ECO:0000313" key="1">
    <source>
        <dbReference type="EMBL" id="CDQ21882.1"/>
    </source>
</evidence>
<dbReference type="PROSITE" id="PS00869">
    <property type="entry name" value="RENAL_DIPEPTIDASE_1"/>
    <property type="match status" value="1"/>
</dbReference>
<dbReference type="RefSeq" id="WP_035504761.1">
    <property type="nucleotide sequence ID" value="NZ_CCDH010000002.1"/>
</dbReference>
<comment type="caution">
    <text evidence="1">The sequence shown here is derived from an EMBL/GenBank/DDBJ whole genome shotgun (WGS) entry which is preliminary data.</text>
</comment>
<name>A0A024P2P5_9BACI</name>
<dbReference type="PANTHER" id="PTHR10443">
    <property type="entry name" value="MICROSOMAL DIPEPTIDASE"/>
    <property type="match status" value="1"/>
</dbReference>
<dbReference type="Pfam" id="PF01244">
    <property type="entry name" value="Peptidase_M19"/>
    <property type="match status" value="1"/>
</dbReference>
<evidence type="ECO:0000313" key="2">
    <source>
        <dbReference type="Proteomes" id="UP000028868"/>
    </source>
</evidence>
<gene>
    <name evidence="1" type="ORF">BN983_00077</name>
</gene>
<dbReference type="InterPro" id="IPR000180">
    <property type="entry name" value="Dipep_AS"/>
</dbReference>
<dbReference type="Proteomes" id="UP000028868">
    <property type="component" value="Unassembled WGS sequence"/>
</dbReference>
<dbReference type="Gene3D" id="3.20.20.140">
    <property type="entry name" value="Metal-dependent hydrolases"/>
    <property type="match status" value="1"/>
</dbReference>
<dbReference type="InterPro" id="IPR032466">
    <property type="entry name" value="Metal_Hydrolase"/>
</dbReference>
<dbReference type="SUPFAM" id="SSF51556">
    <property type="entry name" value="Metallo-dependent hydrolases"/>
    <property type="match status" value="1"/>
</dbReference>
<dbReference type="InterPro" id="IPR008257">
    <property type="entry name" value="Pept_M19"/>
</dbReference>
<dbReference type="PROSITE" id="PS51365">
    <property type="entry name" value="RENAL_DIPEPTIDASE_2"/>
    <property type="match status" value="1"/>
</dbReference>
<protein>
    <submittedName>
        <fullName evidence="1">Membrane dipeptidase (Peptidase family M19)</fullName>
    </submittedName>
</protein>
<dbReference type="GO" id="GO:0070573">
    <property type="term" value="F:metallodipeptidase activity"/>
    <property type="evidence" value="ECO:0007669"/>
    <property type="project" value="InterPro"/>
</dbReference>
<organism evidence="1 2">
    <name type="scientific">Halobacillus karajensis</name>
    <dbReference type="NCBI Taxonomy" id="195088"/>
    <lineage>
        <taxon>Bacteria</taxon>
        <taxon>Bacillati</taxon>
        <taxon>Bacillota</taxon>
        <taxon>Bacilli</taxon>
        <taxon>Bacillales</taxon>
        <taxon>Bacillaceae</taxon>
        <taxon>Halobacillus</taxon>
    </lineage>
</organism>
<reference evidence="1 2" key="2">
    <citation type="submission" date="2014-05" db="EMBL/GenBank/DDBJ databases">
        <title>Draft genome sequence of Halobacillus karajensis HK-03.</title>
        <authorList>
            <person name="Khelaifia S."/>
            <person name="Croce O."/>
            <person name="Lagier J.C."/>
            <person name="Raoult D."/>
        </authorList>
    </citation>
    <scope>NUCLEOTIDE SEQUENCE [LARGE SCALE GENOMIC DNA]</scope>
    <source>
        <strain evidence="1 2">HD-03</strain>
    </source>
</reference>
<dbReference type="AlphaFoldDB" id="A0A024P2P5"/>
<accession>A0A024P2P5</accession>